<evidence type="ECO:0000256" key="1">
    <source>
        <dbReference type="ARBA" id="ARBA00010688"/>
    </source>
</evidence>
<evidence type="ECO:0000256" key="3">
    <source>
        <dbReference type="ARBA" id="ARBA00022777"/>
    </source>
</evidence>
<dbReference type="RefSeq" id="WP_255392372.1">
    <property type="nucleotide sequence ID" value="NZ_CP101510.1"/>
</dbReference>
<dbReference type="Pfam" id="PF00294">
    <property type="entry name" value="PfkB"/>
    <property type="match status" value="1"/>
</dbReference>
<keyword evidence="3 5" id="KW-0418">Kinase</keyword>
<evidence type="ECO:0000256" key="2">
    <source>
        <dbReference type="ARBA" id="ARBA00022679"/>
    </source>
</evidence>
<dbReference type="GO" id="GO:0016301">
    <property type="term" value="F:kinase activity"/>
    <property type="evidence" value="ECO:0007669"/>
    <property type="project" value="UniProtKB-KW"/>
</dbReference>
<dbReference type="InterPro" id="IPR050306">
    <property type="entry name" value="PfkB_Carbo_kinase"/>
</dbReference>
<dbReference type="CDD" id="cd01166">
    <property type="entry name" value="KdgK"/>
    <property type="match status" value="1"/>
</dbReference>
<dbReference type="Proteomes" id="UP001057998">
    <property type="component" value="Chromosome 3"/>
</dbReference>
<organism evidence="5 6">
    <name type="scientific">Photobacterium atrarenae</name>
    <dbReference type="NCBI Taxonomy" id="865757"/>
    <lineage>
        <taxon>Bacteria</taxon>
        <taxon>Pseudomonadati</taxon>
        <taxon>Pseudomonadota</taxon>
        <taxon>Gammaproteobacteria</taxon>
        <taxon>Vibrionales</taxon>
        <taxon>Vibrionaceae</taxon>
        <taxon>Photobacterium</taxon>
    </lineage>
</organism>
<dbReference type="Gene3D" id="3.40.1190.20">
    <property type="match status" value="1"/>
</dbReference>
<keyword evidence="2" id="KW-0808">Transferase</keyword>
<dbReference type="PANTHER" id="PTHR43085:SF15">
    <property type="entry name" value="2-DEHYDRO-3-DEOXYGLUCONOKINASE"/>
    <property type="match status" value="1"/>
</dbReference>
<dbReference type="InterPro" id="IPR029056">
    <property type="entry name" value="Ribokinase-like"/>
</dbReference>
<proteinExistence type="inferred from homology"/>
<dbReference type="SUPFAM" id="SSF53613">
    <property type="entry name" value="Ribokinase-like"/>
    <property type="match status" value="1"/>
</dbReference>
<comment type="similarity">
    <text evidence="1">Belongs to the carbohydrate kinase PfkB family.</text>
</comment>
<name>A0ABY5GQ15_9GAMM</name>
<dbReference type="PROSITE" id="PS00584">
    <property type="entry name" value="PFKB_KINASES_2"/>
    <property type="match status" value="1"/>
</dbReference>
<reference evidence="5" key="1">
    <citation type="submission" date="2022-07" db="EMBL/GenBank/DDBJ databases">
        <title>Genome sequencing of Photobacterium atrarenae GJH2-4.</title>
        <authorList>
            <person name="Park S.-J."/>
        </authorList>
    </citation>
    <scope>NUCLEOTIDE SEQUENCE</scope>
    <source>
        <strain evidence="5">GJH2-4</strain>
    </source>
</reference>
<dbReference type="InterPro" id="IPR011611">
    <property type="entry name" value="PfkB_dom"/>
</dbReference>
<feature type="domain" description="Carbohydrate kinase PfkB" evidence="4">
    <location>
        <begin position="1"/>
        <end position="302"/>
    </location>
</feature>
<gene>
    <name evidence="5" type="ORF">NNL38_24280</name>
</gene>
<evidence type="ECO:0000313" key="5">
    <source>
        <dbReference type="EMBL" id="UTV31008.1"/>
    </source>
</evidence>
<evidence type="ECO:0000259" key="4">
    <source>
        <dbReference type="Pfam" id="PF00294"/>
    </source>
</evidence>
<accession>A0ABY5GQ15</accession>
<keyword evidence="6" id="KW-1185">Reference proteome</keyword>
<evidence type="ECO:0000313" key="6">
    <source>
        <dbReference type="Proteomes" id="UP001057998"/>
    </source>
</evidence>
<protein>
    <submittedName>
        <fullName evidence="5">Sugar kinase</fullName>
    </submittedName>
</protein>
<dbReference type="InterPro" id="IPR002173">
    <property type="entry name" value="Carboh/pur_kinase_PfkB_CS"/>
</dbReference>
<sequence length="324" mass="35610">MKRIAILGECMIELNGTPFGPMQQTYGGDSLNTAVYLARTAGDSVAVDYISVLGTDALSEGMIRAWQAEGIHTEQVLRDPARQPGLYLIQLDDAGERTFLYWRNQSAARYLVRHPNFPAIAAHLASVDMIYLSGISLAILPPEDRQLLIEVLGKLKQRGVQIAFDTNYRPALWESADEARLYYAQLFALTELALVTNDDEQALWGDECEEDTLARLQAVGVKKAVVKLGPRGSCYENFTLRSRVRIDAQPVAKVVDTTSAGDAFNAGFLAGVITRQSPAICSEQGHRLAGTVIQHRGAIIPASATSHLNFNVQPRFIYTKEVQS</sequence>
<dbReference type="PANTHER" id="PTHR43085">
    <property type="entry name" value="HEXOKINASE FAMILY MEMBER"/>
    <property type="match status" value="1"/>
</dbReference>
<dbReference type="EMBL" id="CP101510">
    <property type="protein sequence ID" value="UTV31008.1"/>
    <property type="molecule type" value="Genomic_DNA"/>
</dbReference>